<dbReference type="InterPro" id="IPR050469">
    <property type="entry name" value="Diguanylate_Cyclase"/>
</dbReference>
<feature type="transmembrane region" description="Helical" evidence="4">
    <location>
        <begin position="98"/>
        <end position="119"/>
    </location>
</feature>
<feature type="transmembrane region" description="Helical" evidence="4">
    <location>
        <begin position="125"/>
        <end position="142"/>
    </location>
</feature>
<dbReference type="OrthoDB" id="9812260at2"/>
<evidence type="ECO:0000313" key="6">
    <source>
        <dbReference type="EMBL" id="TFF77240.1"/>
    </source>
</evidence>
<organism evidence="7 9">
    <name type="scientific">Aeromonas taiwanensis</name>
    <dbReference type="NCBI Taxonomy" id="633417"/>
    <lineage>
        <taxon>Bacteria</taxon>
        <taxon>Pseudomonadati</taxon>
        <taxon>Pseudomonadota</taxon>
        <taxon>Gammaproteobacteria</taxon>
        <taxon>Aeromonadales</taxon>
        <taxon>Aeromonadaceae</taxon>
        <taxon>Aeromonas</taxon>
    </lineage>
</organism>
<feature type="transmembrane region" description="Helical" evidence="4">
    <location>
        <begin position="149"/>
        <end position="165"/>
    </location>
</feature>
<comment type="cofactor">
    <cofactor evidence="1">
        <name>Mg(2+)</name>
        <dbReference type="ChEBI" id="CHEBI:18420"/>
    </cofactor>
</comment>
<accession>A0A5F0KBU0</accession>
<dbReference type="InterPro" id="IPR033444">
    <property type="entry name" value="MASE5"/>
</dbReference>
<dbReference type="RefSeq" id="WP_134695468.1">
    <property type="nucleotide sequence ID" value="NZ_QORJ01000012.1"/>
</dbReference>
<dbReference type="PANTHER" id="PTHR45138">
    <property type="entry name" value="REGULATORY COMPONENTS OF SENSORY TRANSDUCTION SYSTEM"/>
    <property type="match status" value="1"/>
</dbReference>
<dbReference type="InterPro" id="IPR000160">
    <property type="entry name" value="GGDEF_dom"/>
</dbReference>
<sequence length="383" mass="43207">MNSTDARRPSGQLTQHLLDARRQALDSGLRWFWAINLIAILFLLARFYIYQDAHLVLNDLLPWSYKWQLIAMAGVCLLLPIGWRWLSRQPRALWQVSLLVCGLFWGLAWALVGYTISIVDLKGGFSFIFNMVSLLLLTGLIATYSDVRLFYALVCAPLLFLLLRACWSPSPFVMVNIMVVGVLLVVLETGRRMLNGWFELAVSREYDNLMLAHKMNAMAHQDPLTGLANRRHFDQACKRAIAQGTTLELPLTVILLDVDFFKRYNDRYGHQAGDECLILVAECLEESVREPGDLVARYGGEEFVVLLQETDLAGGKEVAERIRATLAARALPHEDSDVAPHLTLSQGIAQWRPGESLVMLLERVDGALYQTKEEGRDGYRVAS</sequence>
<comment type="caution">
    <text evidence="7">The sequence shown here is derived from an EMBL/GenBank/DDBJ whole genome shotgun (WGS) entry which is preliminary data.</text>
</comment>
<dbReference type="FunFam" id="3.30.70.270:FF:000001">
    <property type="entry name" value="Diguanylate cyclase domain protein"/>
    <property type="match status" value="1"/>
</dbReference>
<feature type="transmembrane region" description="Helical" evidence="4">
    <location>
        <begin position="69"/>
        <end position="86"/>
    </location>
</feature>
<dbReference type="InterPro" id="IPR029787">
    <property type="entry name" value="Nucleotide_cyclase"/>
</dbReference>
<dbReference type="GO" id="GO:1902201">
    <property type="term" value="P:negative regulation of bacterial-type flagellum-dependent cell motility"/>
    <property type="evidence" value="ECO:0007669"/>
    <property type="project" value="TreeGrafter"/>
</dbReference>
<evidence type="ECO:0000259" key="5">
    <source>
        <dbReference type="PROSITE" id="PS50887"/>
    </source>
</evidence>
<dbReference type="Proteomes" id="UP000297720">
    <property type="component" value="Unassembled WGS sequence"/>
</dbReference>
<evidence type="ECO:0000256" key="2">
    <source>
        <dbReference type="ARBA" id="ARBA00012528"/>
    </source>
</evidence>
<keyword evidence="4" id="KW-0472">Membrane</keyword>
<dbReference type="SUPFAM" id="SSF55073">
    <property type="entry name" value="Nucleotide cyclase"/>
    <property type="match status" value="1"/>
</dbReference>
<dbReference type="CDD" id="cd01949">
    <property type="entry name" value="GGDEF"/>
    <property type="match status" value="1"/>
</dbReference>
<keyword evidence="4" id="KW-0812">Transmembrane</keyword>
<proteinExistence type="predicted"/>
<dbReference type="GO" id="GO:0052621">
    <property type="term" value="F:diguanylate cyclase activity"/>
    <property type="evidence" value="ECO:0007669"/>
    <property type="project" value="UniProtKB-EC"/>
</dbReference>
<dbReference type="Proteomes" id="UP000297914">
    <property type="component" value="Unassembled WGS sequence"/>
</dbReference>
<keyword evidence="8" id="KW-1185">Reference proteome</keyword>
<dbReference type="EMBL" id="QORL01000012">
    <property type="protein sequence ID" value="TFF77240.1"/>
    <property type="molecule type" value="Genomic_DNA"/>
</dbReference>
<dbReference type="EC" id="2.7.7.65" evidence="2"/>
<keyword evidence="4" id="KW-1133">Transmembrane helix</keyword>
<dbReference type="NCBIfam" id="TIGR00254">
    <property type="entry name" value="GGDEF"/>
    <property type="match status" value="1"/>
</dbReference>
<dbReference type="PANTHER" id="PTHR45138:SF9">
    <property type="entry name" value="DIGUANYLATE CYCLASE DGCM-RELATED"/>
    <property type="match status" value="1"/>
</dbReference>
<evidence type="ECO:0000256" key="1">
    <source>
        <dbReference type="ARBA" id="ARBA00001946"/>
    </source>
</evidence>
<comment type="catalytic activity">
    <reaction evidence="3">
        <text>2 GTP = 3',3'-c-di-GMP + 2 diphosphate</text>
        <dbReference type="Rhea" id="RHEA:24898"/>
        <dbReference type="ChEBI" id="CHEBI:33019"/>
        <dbReference type="ChEBI" id="CHEBI:37565"/>
        <dbReference type="ChEBI" id="CHEBI:58805"/>
        <dbReference type="EC" id="2.7.7.65"/>
    </reaction>
</comment>
<evidence type="ECO:0000256" key="4">
    <source>
        <dbReference type="SAM" id="Phobius"/>
    </source>
</evidence>
<evidence type="ECO:0000313" key="7">
    <source>
        <dbReference type="EMBL" id="TFF81704.1"/>
    </source>
</evidence>
<dbReference type="Gene3D" id="3.30.70.270">
    <property type="match status" value="1"/>
</dbReference>
<feature type="domain" description="GGDEF" evidence="5">
    <location>
        <begin position="249"/>
        <end position="383"/>
    </location>
</feature>
<gene>
    <name evidence="6" type="ORF">DRM93_08330</name>
    <name evidence="7" type="ORF">DRM94_08330</name>
</gene>
<dbReference type="EMBL" id="QORK01000012">
    <property type="protein sequence ID" value="TFF81704.1"/>
    <property type="molecule type" value="Genomic_DNA"/>
</dbReference>
<evidence type="ECO:0000313" key="8">
    <source>
        <dbReference type="Proteomes" id="UP000297720"/>
    </source>
</evidence>
<dbReference type="Pfam" id="PF00990">
    <property type="entry name" value="GGDEF"/>
    <property type="match status" value="1"/>
</dbReference>
<dbReference type="GO" id="GO:0043709">
    <property type="term" value="P:cell adhesion involved in single-species biofilm formation"/>
    <property type="evidence" value="ECO:0007669"/>
    <property type="project" value="TreeGrafter"/>
</dbReference>
<name>A0A5F0KBU0_9GAMM</name>
<dbReference type="PROSITE" id="PS50887">
    <property type="entry name" value="GGDEF"/>
    <property type="match status" value="1"/>
</dbReference>
<dbReference type="AlphaFoldDB" id="A0A5F0KBU0"/>
<dbReference type="SMART" id="SM00267">
    <property type="entry name" value="GGDEF"/>
    <property type="match status" value="1"/>
</dbReference>
<protein>
    <recommendedName>
        <fullName evidence="2">diguanylate cyclase</fullName>
        <ecNumber evidence="2">2.7.7.65</ecNumber>
    </recommendedName>
</protein>
<dbReference type="GO" id="GO:0005886">
    <property type="term" value="C:plasma membrane"/>
    <property type="evidence" value="ECO:0007669"/>
    <property type="project" value="TreeGrafter"/>
</dbReference>
<evidence type="ECO:0000313" key="9">
    <source>
        <dbReference type="Proteomes" id="UP000297914"/>
    </source>
</evidence>
<evidence type="ECO:0000256" key="3">
    <source>
        <dbReference type="ARBA" id="ARBA00034247"/>
    </source>
</evidence>
<dbReference type="Pfam" id="PF17178">
    <property type="entry name" value="MASE5"/>
    <property type="match status" value="1"/>
</dbReference>
<reference evidence="7 9" key="1">
    <citation type="submission" date="2018-06" db="EMBL/GenBank/DDBJ databases">
        <title>Occurrence of a novel blaKPC-2- and qnrS2- harbouring IncP6 plasmid from Aeromonas taiwanensis isolates recovered from the river sediments.</title>
        <authorList>
            <person name="Zheng B."/>
            <person name="Yu X."/>
            <person name="Xiao Y."/>
        </authorList>
    </citation>
    <scope>NUCLEOTIDE SEQUENCE [LARGE SCALE GENOMIC DNA]</scope>
    <source>
        <strain evidence="6 8">1713</strain>
        <strain evidence="7 9">198</strain>
    </source>
</reference>
<dbReference type="InterPro" id="IPR043128">
    <property type="entry name" value="Rev_trsase/Diguanyl_cyclase"/>
</dbReference>
<feature type="transmembrane region" description="Helical" evidence="4">
    <location>
        <begin position="171"/>
        <end position="187"/>
    </location>
</feature>
<feature type="transmembrane region" description="Helical" evidence="4">
    <location>
        <begin position="31"/>
        <end position="49"/>
    </location>
</feature>